<feature type="domain" description="SusD-like N-terminal" evidence="8">
    <location>
        <begin position="25"/>
        <end position="233"/>
    </location>
</feature>
<comment type="caution">
    <text evidence="9">The sequence shown here is derived from an EMBL/GenBank/DDBJ whole genome shotgun (WGS) entry which is preliminary data.</text>
</comment>
<sequence>MIHIFKKSISVLALALLSFSSCNKWLELKPQEGVVAEDYWKTKEQVRAAVNGLYISLITPIYGNRHLSQELFMHAEIRTDMVDISTFAPQTYTEYRFADMLPTNLFSNWGMFYKIINYCNNVIDNAPAVREVDPTFTQADLDAYVGEALAIRAWMYLNLARIWGDVPIKLTYTASDEDLVSIAKSPQAAVLQAAVDDLVRAEPMVRETFGNNAADKGKITRYAVNALLADAYLWQDEFQKAADACDKIIDAGIYELVPGDPSTWLNQLFGQGNSVEGIFELQYDRQQLNPFYALFRLNALYTAGQHVYEDLFQFDAADPTNFDVRGDRGALSTATNMIYKYHGLNRTQTKSLEESYTHWMVYRYADVLLMKAEALNGLNRGQEALDLIYMIRERGNAMQGTDLDPAPDDQQGITTFIVEERAREFAYEGKRWFDVLRNARRNNYQRIDLITSMVLNYAPADRQQAMLGKYRDVDSHYLPIYFIEIQRSGGVLQQNPFYGN</sequence>
<evidence type="ECO:0000256" key="3">
    <source>
        <dbReference type="ARBA" id="ARBA00022729"/>
    </source>
</evidence>
<dbReference type="OrthoDB" id="1035036at2"/>
<dbReference type="RefSeq" id="WP_105726430.1">
    <property type="nucleotide sequence ID" value="NZ_PVBS01000002.1"/>
</dbReference>
<dbReference type="GO" id="GO:0009279">
    <property type="term" value="C:cell outer membrane"/>
    <property type="evidence" value="ECO:0007669"/>
    <property type="project" value="UniProtKB-SubCell"/>
</dbReference>
<dbReference type="Pfam" id="PF14322">
    <property type="entry name" value="SusD-like_3"/>
    <property type="match status" value="1"/>
</dbReference>
<feature type="signal peptide" evidence="6">
    <location>
        <begin position="1"/>
        <end position="23"/>
    </location>
</feature>
<keyword evidence="4" id="KW-0472">Membrane</keyword>
<name>A0A2S9JM76_9SPHI</name>
<proteinExistence type="inferred from homology"/>
<dbReference type="Pfam" id="PF07980">
    <property type="entry name" value="SusD_RagB"/>
    <property type="match status" value="1"/>
</dbReference>
<comment type="similarity">
    <text evidence="2">Belongs to the SusD family.</text>
</comment>
<evidence type="ECO:0000313" key="10">
    <source>
        <dbReference type="Proteomes" id="UP000238642"/>
    </source>
</evidence>
<evidence type="ECO:0000259" key="7">
    <source>
        <dbReference type="Pfam" id="PF07980"/>
    </source>
</evidence>
<protein>
    <submittedName>
        <fullName evidence="9">RagB/SusD family nutrient uptake outer membrane protein</fullName>
    </submittedName>
</protein>
<dbReference type="SUPFAM" id="SSF48452">
    <property type="entry name" value="TPR-like"/>
    <property type="match status" value="1"/>
</dbReference>
<evidence type="ECO:0000256" key="4">
    <source>
        <dbReference type="ARBA" id="ARBA00023136"/>
    </source>
</evidence>
<dbReference type="CDD" id="cd08977">
    <property type="entry name" value="SusD"/>
    <property type="match status" value="1"/>
</dbReference>
<keyword evidence="5" id="KW-0998">Cell outer membrane</keyword>
<comment type="subcellular location">
    <subcellularLocation>
        <location evidence="1">Cell outer membrane</location>
    </subcellularLocation>
</comment>
<dbReference type="InterPro" id="IPR012944">
    <property type="entry name" value="SusD_RagB_dom"/>
</dbReference>
<dbReference type="Gene3D" id="1.25.40.390">
    <property type="match status" value="1"/>
</dbReference>
<evidence type="ECO:0000256" key="6">
    <source>
        <dbReference type="SAM" id="SignalP"/>
    </source>
</evidence>
<dbReference type="Proteomes" id="UP000238642">
    <property type="component" value="Unassembled WGS sequence"/>
</dbReference>
<dbReference type="PROSITE" id="PS51257">
    <property type="entry name" value="PROKAR_LIPOPROTEIN"/>
    <property type="match status" value="1"/>
</dbReference>
<evidence type="ECO:0000256" key="2">
    <source>
        <dbReference type="ARBA" id="ARBA00006275"/>
    </source>
</evidence>
<dbReference type="EMBL" id="PVBS01000002">
    <property type="protein sequence ID" value="PRD54247.1"/>
    <property type="molecule type" value="Genomic_DNA"/>
</dbReference>
<keyword evidence="3 6" id="KW-0732">Signal</keyword>
<accession>A0A2S9JM76</accession>
<feature type="domain" description="RagB/SusD" evidence="7">
    <location>
        <begin position="336"/>
        <end position="498"/>
    </location>
</feature>
<evidence type="ECO:0000313" key="9">
    <source>
        <dbReference type="EMBL" id="PRD54247.1"/>
    </source>
</evidence>
<evidence type="ECO:0000259" key="8">
    <source>
        <dbReference type="Pfam" id="PF14322"/>
    </source>
</evidence>
<evidence type="ECO:0000256" key="1">
    <source>
        <dbReference type="ARBA" id="ARBA00004442"/>
    </source>
</evidence>
<keyword evidence="10" id="KW-1185">Reference proteome</keyword>
<dbReference type="InterPro" id="IPR011990">
    <property type="entry name" value="TPR-like_helical_dom_sf"/>
</dbReference>
<organism evidence="9 10">
    <name type="scientific">Sphingobacterium gobiense</name>
    <dbReference type="NCBI Taxonomy" id="1382456"/>
    <lineage>
        <taxon>Bacteria</taxon>
        <taxon>Pseudomonadati</taxon>
        <taxon>Bacteroidota</taxon>
        <taxon>Sphingobacteriia</taxon>
        <taxon>Sphingobacteriales</taxon>
        <taxon>Sphingobacteriaceae</taxon>
        <taxon>Sphingobacterium</taxon>
    </lineage>
</organism>
<feature type="chain" id="PRO_5015679514" evidence="6">
    <location>
        <begin position="24"/>
        <end position="500"/>
    </location>
</feature>
<dbReference type="InterPro" id="IPR033985">
    <property type="entry name" value="SusD-like_N"/>
</dbReference>
<reference evidence="9 10" key="1">
    <citation type="submission" date="2018-02" db="EMBL/GenBank/DDBJ databases">
        <title>The draft genome of Sphingobacterium gobiense H7.</title>
        <authorList>
            <person name="Li L."/>
            <person name="Liu L."/>
            <person name="Zhang X."/>
            <person name="Wang T."/>
            <person name="Liang L."/>
        </authorList>
    </citation>
    <scope>NUCLEOTIDE SEQUENCE [LARGE SCALE GENOMIC DNA]</scope>
    <source>
        <strain evidence="9 10">ACCC 05757</strain>
    </source>
</reference>
<gene>
    <name evidence="9" type="ORF">C5749_12280</name>
</gene>
<dbReference type="AlphaFoldDB" id="A0A2S9JM76"/>
<evidence type="ECO:0000256" key="5">
    <source>
        <dbReference type="ARBA" id="ARBA00023237"/>
    </source>
</evidence>